<dbReference type="AlphaFoldDB" id="A0A7J7IER4"/>
<reference evidence="2 3" key="1">
    <citation type="journal article" date="2020" name="J. Phycol.">
        <title>Comparative genome analysis reveals Cyanidiococcus gen. nov., a new extremophilic red algal genus sister to Cyanidioschyzon (Cyanidioschyzonaceae, Rhodophyta).</title>
        <authorList>
            <person name="Liu S.-L."/>
            <person name="Chiang Y.-R."/>
            <person name="Yoon H.S."/>
            <person name="Fu H.-Y."/>
        </authorList>
    </citation>
    <scope>NUCLEOTIDE SEQUENCE [LARGE SCALE GENOMIC DNA]</scope>
    <source>
        <strain evidence="2 3">THAL066</strain>
    </source>
</reference>
<feature type="chain" id="PRO_5029476077" description="Secreted protein" evidence="1">
    <location>
        <begin position="22"/>
        <end position="107"/>
    </location>
</feature>
<feature type="signal peptide" evidence="1">
    <location>
        <begin position="1"/>
        <end position="21"/>
    </location>
</feature>
<gene>
    <name evidence="2" type="ORF">F1559_000035</name>
</gene>
<evidence type="ECO:0000313" key="3">
    <source>
        <dbReference type="Proteomes" id="UP000530660"/>
    </source>
</evidence>
<name>A0A7J7IER4_9RHOD</name>
<evidence type="ECO:0008006" key="4">
    <source>
        <dbReference type="Google" id="ProtNLM"/>
    </source>
</evidence>
<dbReference type="Proteomes" id="UP000530660">
    <property type="component" value="Unassembled WGS sequence"/>
</dbReference>
<evidence type="ECO:0000313" key="2">
    <source>
        <dbReference type="EMBL" id="KAF6001159.1"/>
    </source>
</evidence>
<protein>
    <recommendedName>
        <fullName evidence="4">Secreted protein</fullName>
    </recommendedName>
</protein>
<accession>A0A7J7IER4</accession>
<sequence length="107" mass="12431">MGFRPRHVHVFLLGLARFWSSLDLEMHVFLVCAINTSPCRRSRRYVGCGIRSLALFVGRRYLAYRRSRALFPDRVQLLALTSRDAPVRWAAQRARPPDDALRSTECR</sequence>
<organism evidence="2 3">
    <name type="scientific">Cyanidiococcus yangmingshanensis</name>
    <dbReference type="NCBI Taxonomy" id="2690220"/>
    <lineage>
        <taxon>Eukaryota</taxon>
        <taxon>Rhodophyta</taxon>
        <taxon>Bangiophyceae</taxon>
        <taxon>Cyanidiales</taxon>
        <taxon>Cyanidiaceae</taxon>
        <taxon>Cyanidiococcus</taxon>
    </lineage>
</organism>
<keyword evidence="3" id="KW-1185">Reference proteome</keyword>
<keyword evidence="1" id="KW-0732">Signal</keyword>
<proteinExistence type="predicted"/>
<evidence type="ECO:0000256" key="1">
    <source>
        <dbReference type="SAM" id="SignalP"/>
    </source>
</evidence>
<comment type="caution">
    <text evidence="2">The sequence shown here is derived from an EMBL/GenBank/DDBJ whole genome shotgun (WGS) entry which is preliminary data.</text>
</comment>
<dbReference type="EMBL" id="VWRR01000015">
    <property type="protein sequence ID" value="KAF6001159.1"/>
    <property type="molecule type" value="Genomic_DNA"/>
</dbReference>